<comment type="caution">
    <text evidence="2">The sequence shown here is derived from an EMBL/GenBank/DDBJ whole genome shotgun (WGS) entry which is preliminary data.</text>
</comment>
<dbReference type="AlphaFoldDB" id="A0A9P6TW18"/>
<feature type="region of interest" description="Disordered" evidence="1">
    <location>
        <begin position="229"/>
        <end position="262"/>
    </location>
</feature>
<organism evidence="2 3">
    <name type="scientific">Actinomortierella ambigua</name>
    <dbReference type="NCBI Taxonomy" id="1343610"/>
    <lineage>
        <taxon>Eukaryota</taxon>
        <taxon>Fungi</taxon>
        <taxon>Fungi incertae sedis</taxon>
        <taxon>Mucoromycota</taxon>
        <taxon>Mortierellomycotina</taxon>
        <taxon>Mortierellomycetes</taxon>
        <taxon>Mortierellales</taxon>
        <taxon>Mortierellaceae</taxon>
        <taxon>Actinomortierella</taxon>
    </lineage>
</organism>
<protein>
    <submittedName>
        <fullName evidence="2">Uncharacterized protein</fullName>
    </submittedName>
</protein>
<evidence type="ECO:0000256" key="1">
    <source>
        <dbReference type="SAM" id="MobiDB-lite"/>
    </source>
</evidence>
<name>A0A9P6TW18_9FUNG</name>
<feature type="compositionally biased region" description="Low complexity" evidence="1">
    <location>
        <begin position="242"/>
        <end position="254"/>
    </location>
</feature>
<evidence type="ECO:0000313" key="2">
    <source>
        <dbReference type="EMBL" id="KAG0249637.1"/>
    </source>
</evidence>
<feature type="region of interest" description="Disordered" evidence="1">
    <location>
        <begin position="141"/>
        <end position="192"/>
    </location>
</feature>
<feature type="compositionally biased region" description="Acidic residues" evidence="1">
    <location>
        <begin position="275"/>
        <end position="286"/>
    </location>
</feature>
<dbReference type="Proteomes" id="UP000807716">
    <property type="component" value="Unassembled WGS sequence"/>
</dbReference>
<gene>
    <name evidence="2" type="ORF">DFQ27_009890</name>
</gene>
<keyword evidence="3" id="KW-1185">Reference proteome</keyword>
<evidence type="ECO:0000313" key="3">
    <source>
        <dbReference type="Proteomes" id="UP000807716"/>
    </source>
</evidence>
<sequence length="286" mass="32137">MHHHLHQKNQELGEVEVERADLDNEENIYNGRRGGNVQGRSQPVSQKVAYNFLGSRKDRRRQVKEALLRWRKHTCDSDLRLKIEWAVPELVLEDRLLNKAVSMILQGEPTESILSRLSAWGLRFMYGGRLRDFLGALQATSDTQGHPMQPGVVPSPPPDLRVPRRATRQRGIPRQLDHGEGSQQRGPSQYHVVEDVEPAVTFTRSLRSNTRKDYSCRGYDGLASGEDLSAACDDTDSDGYISDSGASSTSGSDSDFSEDEGDYYWSHGRYKAADDESSDESGDDHF</sequence>
<feature type="region of interest" description="Disordered" evidence="1">
    <location>
        <begin position="267"/>
        <end position="286"/>
    </location>
</feature>
<accession>A0A9P6TW18</accession>
<reference evidence="2" key="1">
    <citation type="journal article" date="2020" name="Fungal Divers.">
        <title>Resolving the Mortierellaceae phylogeny through synthesis of multi-gene phylogenetics and phylogenomics.</title>
        <authorList>
            <person name="Vandepol N."/>
            <person name="Liber J."/>
            <person name="Desiro A."/>
            <person name="Na H."/>
            <person name="Kennedy M."/>
            <person name="Barry K."/>
            <person name="Grigoriev I.V."/>
            <person name="Miller A.N."/>
            <person name="O'Donnell K."/>
            <person name="Stajich J.E."/>
            <person name="Bonito G."/>
        </authorList>
    </citation>
    <scope>NUCLEOTIDE SEQUENCE</scope>
    <source>
        <strain evidence="2">BC1065</strain>
    </source>
</reference>
<dbReference type="EMBL" id="JAAAJB010000969">
    <property type="protein sequence ID" value="KAG0249637.1"/>
    <property type="molecule type" value="Genomic_DNA"/>
</dbReference>
<proteinExistence type="predicted"/>